<proteinExistence type="predicted"/>
<dbReference type="AlphaFoldDB" id="K4IHB1"/>
<dbReference type="KEGG" id="ptq:P700755_002416"/>
<reference evidence="1" key="2">
    <citation type="submission" date="2012-09" db="EMBL/GenBank/DDBJ databases">
        <title>The complete sequence of Psychroflexus torquis an extreme psychrophile from sea-ice that is stimulated by light.</title>
        <authorList>
            <person name="Feng S."/>
            <person name="Powell S.M."/>
            <person name="Bowman J.P."/>
        </authorList>
    </citation>
    <scope>NUCLEOTIDE SEQUENCE [LARGE SCALE GENOMIC DNA]</scope>
    <source>
        <strain evidence="1">ATCC 700755</strain>
    </source>
</reference>
<organism evidence="1 2">
    <name type="scientific">Psychroflexus torquis (strain ATCC 700755 / CIP 106069 / ACAM 623)</name>
    <dbReference type="NCBI Taxonomy" id="313595"/>
    <lineage>
        <taxon>Bacteria</taxon>
        <taxon>Pseudomonadati</taxon>
        <taxon>Bacteroidota</taxon>
        <taxon>Flavobacteriia</taxon>
        <taxon>Flavobacteriales</taxon>
        <taxon>Flavobacteriaceae</taxon>
        <taxon>Psychroflexus</taxon>
    </lineage>
</organism>
<dbReference type="RefSeq" id="WP_015024760.1">
    <property type="nucleotide sequence ID" value="NC_018721.1"/>
</dbReference>
<dbReference type="Proteomes" id="UP000008514">
    <property type="component" value="Chromosome"/>
</dbReference>
<reference evidence="1" key="1">
    <citation type="submission" date="2006-03" db="EMBL/GenBank/DDBJ databases">
        <authorList>
            <person name="Bowman J."/>
            <person name="Ferriera S."/>
            <person name="Johnson J."/>
            <person name="Kravitz S."/>
            <person name="Halpern A."/>
            <person name="Remington K."/>
            <person name="Beeson K."/>
            <person name="Tran B."/>
            <person name="Rogers Y.-H."/>
            <person name="Friedman R."/>
            <person name="Venter J.C."/>
        </authorList>
    </citation>
    <scope>NUCLEOTIDE SEQUENCE [LARGE SCALE GENOMIC DNA]</scope>
    <source>
        <strain evidence="1">ATCC 700755</strain>
    </source>
</reference>
<dbReference type="EMBL" id="CP003879">
    <property type="protein sequence ID" value="AFU69188.1"/>
    <property type="molecule type" value="Genomic_DNA"/>
</dbReference>
<dbReference type="STRING" id="313595.P700755_002416"/>
<dbReference type="HOGENOM" id="CLU_3047179_0_0_10"/>
<evidence type="ECO:0000313" key="2">
    <source>
        <dbReference type="Proteomes" id="UP000008514"/>
    </source>
</evidence>
<evidence type="ECO:0000313" key="1">
    <source>
        <dbReference type="EMBL" id="AFU69188.1"/>
    </source>
</evidence>
<sequence length="54" mass="6139">MGCRTKLIPLPQNSFKVDEGDGQIQITTLFKGGIKLTSRKNEIHPKIEEWIISE</sequence>
<gene>
    <name evidence="1" type="ordered locus">P700755_002416</name>
</gene>
<protein>
    <submittedName>
        <fullName evidence="1">Uncharacterized protein</fullName>
    </submittedName>
</protein>
<accession>K4IHB1</accession>
<name>K4IHB1_PSYTT</name>
<keyword evidence="2" id="KW-1185">Reference proteome</keyword>